<reference evidence="2 3" key="1">
    <citation type="submission" date="2023-04" db="EMBL/GenBank/DDBJ databases">
        <title>Genome of Basidiobolus ranarum AG-B5.</title>
        <authorList>
            <person name="Stajich J.E."/>
            <person name="Carter-House D."/>
            <person name="Gryganskyi A."/>
        </authorList>
    </citation>
    <scope>NUCLEOTIDE SEQUENCE [LARGE SCALE GENOMIC DNA]</scope>
    <source>
        <strain evidence="2 3">AG-B5</strain>
    </source>
</reference>
<keyword evidence="3" id="KW-1185">Reference proteome</keyword>
<dbReference type="EMBL" id="JASJQH010013423">
    <property type="protein sequence ID" value="KAK9659752.1"/>
    <property type="molecule type" value="Genomic_DNA"/>
</dbReference>
<name>A0ABR2VIW9_9FUNG</name>
<dbReference type="Pfam" id="PF00668">
    <property type="entry name" value="Condensation"/>
    <property type="match status" value="1"/>
</dbReference>
<feature type="domain" description="Condensation" evidence="1">
    <location>
        <begin position="4"/>
        <end position="302"/>
    </location>
</feature>
<proteinExistence type="predicted"/>
<dbReference type="NCBIfam" id="TIGR01720">
    <property type="entry name" value="NRPS-para261"/>
    <property type="match status" value="1"/>
</dbReference>
<evidence type="ECO:0000259" key="1">
    <source>
        <dbReference type="Pfam" id="PF00668"/>
    </source>
</evidence>
<dbReference type="InterPro" id="IPR010060">
    <property type="entry name" value="NRPS_synth"/>
</dbReference>
<dbReference type="SUPFAM" id="SSF52777">
    <property type="entry name" value="CoA-dependent acyltransferases"/>
    <property type="match status" value="1"/>
</dbReference>
<gene>
    <name evidence="2" type="ORF">K7432_018565</name>
</gene>
<dbReference type="InterPro" id="IPR001242">
    <property type="entry name" value="Condensation_dom"/>
</dbReference>
<organism evidence="2 3">
    <name type="scientific">Basidiobolus ranarum</name>
    <dbReference type="NCBI Taxonomy" id="34480"/>
    <lineage>
        <taxon>Eukaryota</taxon>
        <taxon>Fungi</taxon>
        <taxon>Fungi incertae sedis</taxon>
        <taxon>Zoopagomycota</taxon>
        <taxon>Entomophthoromycotina</taxon>
        <taxon>Basidiobolomycetes</taxon>
        <taxon>Basidiobolales</taxon>
        <taxon>Basidiobolaceae</taxon>
        <taxon>Basidiobolus</taxon>
    </lineage>
</organism>
<dbReference type="Proteomes" id="UP001479436">
    <property type="component" value="Unassembled WGS sequence"/>
</dbReference>
<evidence type="ECO:0000313" key="2">
    <source>
        <dbReference type="EMBL" id="KAK9659752.1"/>
    </source>
</evidence>
<feature type="non-terminal residue" evidence="2">
    <location>
        <position position="327"/>
    </location>
</feature>
<sequence>MTGHRFVIDLVSWRIIWEDLEQLLQGKECGYKSMSFMQWSSMLDDYAQSLDMEVWPVQELSEPLITDLSLLELNTIHSTQTLSFSLSSELTYLLFNRCHLPFQTEAIDLMISSLAIAYSSVFNLNKMTIRVQDHGRETWREGIDISRTVGWFTTSHPLVVDVSLTDEPLVILKRVKDVRRSIPANSIVYGLLCHLNKKLESPFKEDIIQIGFNHLGSLVQLPNQSTFFQPVESSLDLKDVDSKWRRDLVFDISTRVNHDCLYAEITFSSALHSKDIVLQWLEAWQQSLTKVINQCSHLDTVEHTRSDFPLLRLSESAFDVLYNDILL</sequence>
<comment type="caution">
    <text evidence="2">The sequence shown here is derived from an EMBL/GenBank/DDBJ whole genome shotgun (WGS) entry which is preliminary data.</text>
</comment>
<evidence type="ECO:0000313" key="3">
    <source>
        <dbReference type="Proteomes" id="UP001479436"/>
    </source>
</evidence>
<protein>
    <recommendedName>
        <fullName evidence="1">Condensation domain-containing protein</fullName>
    </recommendedName>
</protein>
<dbReference type="PANTHER" id="PTHR45398:SF1">
    <property type="entry name" value="ENZYME, PUTATIVE (JCVI)-RELATED"/>
    <property type="match status" value="1"/>
</dbReference>
<dbReference type="PANTHER" id="PTHR45398">
    <property type="match status" value="1"/>
</dbReference>
<dbReference type="Gene3D" id="3.30.559.30">
    <property type="entry name" value="Nonribosomal peptide synthetase, condensation domain"/>
    <property type="match status" value="1"/>
</dbReference>
<accession>A0ABR2VIW9</accession>